<name>A0A0P8A9P4_9EURY</name>
<reference evidence="7 8" key="1">
    <citation type="submission" date="2015-09" db="EMBL/GenBank/DDBJ databases">
        <title>A metagenomics-based metabolic model of nitrate-dependent anaerobic oxidation of methane by Methanoperedens-like archaea.</title>
        <authorList>
            <person name="Arshad A."/>
            <person name="Speth D.R."/>
            <person name="De Graaf R.M."/>
            <person name="Op Den Camp H.J."/>
            <person name="Jetten M.S."/>
            <person name="Welte C.U."/>
        </authorList>
    </citation>
    <scope>NUCLEOTIDE SEQUENCE [LARGE SCALE GENOMIC DNA]</scope>
</reference>
<proteinExistence type="predicted"/>
<dbReference type="PANTHER" id="PTHR43585:SF2">
    <property type="entry name" value="ATP-GRASP ENZYME FSQD"/>
    <property type="match status" value="1"/>
</dbReference>
<dbReference type="PANTHER" id="PTHR43585">
    <property type="entry name" value="FUMIPYRROLE BIOSYNTHESIS PROTEIN C"/>
    <property type="match status" value="1"/>
</dbReference>
<evidence type="ECO:0000256" key="1">
    <source>
        <dbReference type="ARBA" id="ARBA00022598"/>
    </source>
</evidence>
<dbReference type="EMBL" id="LKCM01000030">
    <property type="protein sequence ID" value="KPQ45033.1"/>
    <property type="molecule type" value="Genomic_DNA"/>
</dbReference>
<dbReference type="InterPro" id="IPR011761">
    <property type="entry name" value="ATP-grasp"/>
</dbReference>
<keyword evidence="5" id="KW-0472">Membrane</keyword>
<dbReference type="Gene3D" id="3.30.1490.20">
    <property type="entry name" value="ATP-grasp fold, A domain"/>
    <property type="match status" value="1"/>
</dbReference>
<gene>
    <name evidence="7" type="primary">ddl</name>
    <name evidence="7" type="ORF">MPEBLZ_00358</name>
</gene>
<evidence type="ECO:0000313" key="8">
    <source>
        <dbReference type="Proteomes" id="UP000050360"/>
    </source>
</evidence>
<evidence type="ECO:0000256" key="5">
    <source>
        <dbReference type="SAM" id="Phobius"/>
    </source>
</evidence>
<comment type="caution">
    <text evidence="7">The sequence shown here is derived from an EMBL/GenBank/DDBJ whole genome shotgun (WGS) entry which is preliminary data.</text>
</comment>
<sequence length="384" mass="44054">MPVCIKSYCGDLTIMSVLITNASNVKGLVVTQSLGKKGVEITTTDCEYLSAAFFSRYSKHHFLCASPERTQLEFVNSIQNHIKRNKIDVLMPINSTETNLISKYKEKFTPFTKVPFEDFPKMMQLHNKNEVMKLASELDIRIPGTYEINNATDIEKFSKEMEYPVVIKLRNATSSVGISYVYSASEFVSKYKQTIQKFNLKSSEYPIVQEYIPGSGYGVSMLYNQGDIRASFTHKRLREYPITGGPSTLRVSVRNQEMENAARKILDHVNWHGVAMVEFKLDERTNKPVLIEVNPRFWGSVYQAIAAGVNFPYLLYEMALYGDVEPVFNYKVGVKTRFLLNDFRALSAILTIQAIALQLLRNFLNSMKKIFIMMLFQLMMRYLL</sequence>
<keyword evidence="1 7" id="KW-0436">Ligase</keyword>
<protein>
    <submittedName>
        <fullName evidence="7">D-alanine--D-alanine ligase</fullName>
        <ecNumber evidence="7">6.3.2.4</ecNumber>
    </submittedName>
</protein>
<evidence type="ECO:0000259" key="6">
    <source>
        <dbReference type="PROSITE" id="PS50975"/>
    </source>
</evidence>
<dbReference type="InterPro" id="IPR052032">
    <property type="entry name" value="ATP-dep_AA_Ligase"/>
</dbReference>
<dbReference type="GO" id="GO:0046872">
    <property type="term" value="F:metal ion binding"/>
    <property type="evidence" value="ECO:0007669"/>
    <property type="project" value="InterPro"/>
</dbReference>
<dbReference type="Gene3D" id="3.30.470.20">
    <property type="entry name" value="ATP-grasp fold, B domain"/>
    <property type="match status" value="1"/>
</dbReference>
<keyword evidence="2 4" id="KW-0547">Nucleotide-binding</keyword>
<dbReference type="Proteomes" id="UP000050360">
    <property type="component" value="Unassembled WGS sequence"/>
</dbReference>
<keyword evidence="5" id="KW-1133">Transmembrane helix</keyword>
<keyword evidence="3 4" id="KW-0067">ATP-binding</keyword>
<evidence type="ECO:0000256" key="3">
    <source>
        <dbReference type="ARBA" id="ARBA00022840"/>
    </source>
</evidence>
<accession>A0A0P8A9P4</accession>
<dbReference type="GO" id="GO:0005524">
    <property type="term" value="F:ATP binding"/>
    <property type="evidence" value="ECO:0007669"/>
    <property type="project" value="UniProtKB-UniRule"/>
</dbReference>
<dbReference type="PATRIC" id="fig|1719120.3.peg.387"/>
<dbReference type="InterPro" id="IPR013815">
    <property type="entry name" value="ATP_grasp_subdomain_1"/>
</dbReference>
<evidence type="ECO:0000256" key="2">
    <source>
        <dbReference type="ARBA" id="ARBA00022741"/>
    </source>
</evidence>
<evidence type="ECO:0000256" key="4">
    <source>
        <dbReference type="PROSITE-ProRule" id="PRU00409"/>
    </source>
</evidence>
<keyword evidence="5" id="KW-0812">Transmembrane</keyword>
<dbReference type="SUPFAM" id="SSF56059">
    <property type="entry name" value="Glutathione synthetase ATP-binding domain-like"/>
    <property type="match status" value="1"/>
</dbReference>
<dbReference type="GO" id="GO:0008716">
    <property type="term" value="F:D-alanine-D-alanine ligase activity"/>
    <property type="evidence" value="ECO:0007669"/>
    <property type="project" value="UniProtKB-EC"/>
</dbReference>
<feature type="transmembrane region" description="Helical" evidence="5">
    <location>
        <begin position="345"/>
        <end position="364"/>
    </location>
</feature>
<organism evidence="7 8">
    <name type="scientific">Candidatus Methanoperedens nitratireducens</name>
    <dbReference type="NCBI Taxonomy" id="1392998"/>
    <lineage>
        <taxon>Archaea</taxon>
        <taxon>Methanobacteriati</taxon>
        <taxon>Methanobacteriota</taxon>
        <taxon>Stenosarchaea group</taxon>
        <taxon>Methanomicrobia</taxon>
        <taxon>Methanosarcinales</taxon>
        <taxon>ANME-2 cluster</taxon>
        <taxon>Candidatus Methanoperedentaceae</taxon>
        <taxon>Candidatus Methanoperedens</taxon>
    </lineage>
</organism>
<dbReference type="PROSITE" id="PS50975">
    <property type="entry name" value="ATP_GRASP"/>
    <property type="match status" value="1"/>
</dbReference>
<dbReference type="EC" id="6.3.2.4" evidence="7"/>
<dbReference type="Pfam" id="PF15632">
    <property type="entry name" value="ATPgrasp_Ter"/>
    <property type="match status" value="1"/>
</dbReference>
<evidence type="ECO:0000313" key="7">
    <source>
        <dbReference type="EMBL" id="KPQ45033.1"/>
    </source>
</evidence>
<dbReference type="AlphaFoldDB" id="A0A0P8A9P4"/>
<feature type="domain" description="ATP-grasp" evidence="6">
    <location>
        <begin position="132"/>
        <end position="320"/>
    </location>
</feature>
<dbReference type="Gene3D" id="3.40.50.20">
    <property type="match status" value="1"/>
</dbReference>